<dbReference type="Pfam" id="PF00566">
    <property type="entry name" value="RabGAP-TBC"/>
    <property type="match status" value="1"/>
</dbReference>
<keyword evidence="5" id="KW-1185">Reference proteome</keyword>
<evidence type="ECO:0000313" key="5">
    <source>
        <dbReference type="Proteomes" id="UP001374579"/>
    </source>
</evidence>
<feature type="compositionally biased region" description="Basic residues" evidence="2">
    <location>
        <begin position="554"/>
        <end position="571"/>
    </location>
</feature>
<evidence type="ECO:0000256" key="2">
    <source>
        <dbReference type="SAM" id="MobiDB-lite"/>
    </source>
</evidence>
<dbReference type="Gene3D" id="1.10.472.80">
    <property type="entry name" value="Ypt/Rab-GAP domain of gyp1p, domain 3"/>
    <property type="match status" value="2"/>
</dbReference>
<gene>
    <name evidence="4" type="ORF">V1264_020344</name>
</gene>
<evidence type="ECO:0000313" key="4">
    <source>
        <dbReference type="EMBL" id="KAK7102059.1"/>
    </source>
</evidence>
<feature type="compositionally biased region" description="Polar residues" evidence="2">
    <location>
        <begin position="466"/>
        <end position="487"/>
    </location>
</feature>
<feature type="region of interest" description="Disordered" evidence="2">
    <location>
        <begin position="694"/>
        <end position="746"/>
    </location>
</feature>
<feature type="compositionally biased region" description="Polar residues" evidence="2">
    <location>
        <begin position="587"/>
        <end position="601"/>
    </location>
</feature>
<feature type="compositionally biased region" description="Low complexity" evidence="2">
    <location>
        <begin position="774"/>
        <end position="786"/>
    </location>
</feature>
<dbReference type="GO" id="GO:0005096">
    <property type="term" value="F:GTPase activator activity"/>
    <property type="evidence" value="ECO:0007669"/>
    <property type="project" value="UniProtKB-KW"/>
</dbReference>
<dbReference type="GO" id="GO:0005776">
    <property type="term" value="C:autophagosome"/>
    <property type="evidence" value="ECO:0007669"/>
    <property type="project" value="TreeGrafter"/>
</dbReference>
<dbReference type="InterPro" id="IPR035969">
    <property type="entry name" value="Rab-GAP_TBC_sf"/>
</dbReference>
<dbReference type="SMART" id="SM00164">
    <property type="entry name" value="TBC"/>
    <property type="match status" value="1"/>
</dbReference>
<name>A0AAN9BBD6_9CAEN</name>
<reference evidence="4 5" key="1">
    <citation type="submission" date="2024-02" db="EMBL/GenBank/DDBJ databases">
        <title>Chromosome-scale genome assembly of the rough periwinkle Littorina saxatilis.</title>
        <authorList>
            <person name="De Jode A."/>
            <person name="Faria R."/>
            <person name="Formenti G."/>
            <person name="Sims Y."/>
            <person name="Smith T.P."/>
            <person name="Tracey A."/>
            <person name="Wood J.M.D."/>
            <person name="Zagrodzka Z.B."/>
            <person name="Johannesson K."/>
            <person name="Butlin R.K."/>
            <person name="Leder E.H."/>
        </authorList>
    </citation>
    <scope>NUCLEOTIDE SEQUENCE [LARGE SCALE GENOMIC DNA]</scope>
    <source>
        <strain evidence="4">Snail1</strain>
        <tissue evidence="4">Muscle</tissue>
    </source>
</reference>
<dbReference type="AlphaFoldDB" id="A0AAN9BBD6"/>
<sequence length="923" mass="102914">MAGFYSLENKEVIRIKVKKCDGMMKPEYKKFSIDPQITSFEMLQGILAKAFEIKSDFTLSYLAKDAEGQEVYLSMLSDWDMDAAFQCAADPCLKLKVDLKPFDQELDDWDVIAPAEIPQARISSLLDKNSLLGAITSNISTHVGKTMTSMQRAMGFRQSDDSFKPLKPPMSDMEFHNYLDSAGFMVKPSEFRLSIYQGGIEGSLRRVAWRHLLNIFPENMSGRERFDYLKRKEKEYYSLRDEWKERFAGGSTTEEVKYVASMVKKDVMRTDRSHRLYAGSDDNKNVLSLFHILVTYALTHPDVSYCQGMSDLASPLLVIQKDEAQAYICFCSLMSRLRGNFSPDGSAMMTQFRHLAELLQVNDPAFYEYLQGINAHDLFFCYRWLLLQLKREFPFEDALYMLEVMWSTLPPTPPETDLPLVDPDYNVKLLSSSPCSPTFSFQQSVYAKLLAMRCSNRARDLPLPVSNASDPPTTALPVQQPATSQGTMFDVSPADDDRGLDYPQIDDIMTRSLQQRSNSIDQVLQDCGSGNNSLTVPPQEYIRPQDGAKDSPSHRPKRSSRNSSPSRRRGRGSNNSSPTRGQERGSNKSSPIRVQQNGSKSDSCRLNGELCEENSVSGQGDRMHENVDRLPSNHRSCPPEAYAASDSYLNQDGVCPTGACLIPDCAVSVSRDVAESAETNSSYANISIEVGTADLSNDVGPIPRKPSVQEGDKEMQFSLSLESNPASPGSDSDPVKKEGGAEDEGYSGFFGSMKKLLASPKKRPADIFIPREISSNQNSCSTNTSSREPTAGEGNLRRGHSDSGVSEGGVEGEQASGSWPTGLLQAPKPRPPPPSITLPPPQEFGNGNPFLMFLCFTLLLQHREQIMRTGMDYEDVAMFFDKMVRKHNVHKVLSQARELYTDYLRAQQALAERKANDDYGLSV</sequence>
<feature type="region of interest" description="Disordered" evidence="2">
    <location>
        <begin position="462"/>
        <end position="502"/>
    </location>
</feature>
<comment type="caution">
    <text evidence="4">The sequence shown here is derived from an EMBL/GenBank/DDBJ whole genome shotgun (WGS) entry which is preliminary data.</text>
</comment>
<dbReference type="InterPro" id="IPR000195">
    <property type="entry name" value="Rab-GAP-TBC_dom"/>
</dbReference>
<feature type="region of interest" description="Disordered" evidence="2">
    <location>
        <begin position="770"/>
        <end position="838"/>
    </location>
</feature>
<keyword evidence="1" id="KW-0343">GTPase activation</keyword>
<dbReference type="GO" id="GO:1901096">
    <property type="term" value="P:regulation of autophagosome maturation"/>
    <property type="evidence" value="ECO:0007669"/>
    <property type="project" value="TreeGrafter"/>
</dbReference>
<dbReference type="PROSITE" id="PS50086">
    <property type="entry name" value="TBC_RABGAP"/>
    <property type="match status" value="1"/>
</dbReference>
<dbReference type="EMBL" id="JBAMIC010000010">
    <property type="protein sequence ID" value="KAK7102059.1"/>
    <property type="molecule type" value="Genomic_DNA"/>
</dbReference>
<dbReference type="PANTHER" id="PTHR22957:SF333">
    <property type="entry name" value="TBC1 DOMAIN FAMILY MEMBER 25"/>
    <property type="match status" value="1"/>
</dbReference>
<evidence type="ECO:0000256" key="1">
    <source>
        <dbReference type="ARBA" id="ARBA00022468"/>
    </source>
</evidence>
<feature type="domain" description="Rab-GAP TBC" evidence="3">
    <location>
        <begin position="199"/>
        <end position="409"/>
    </location>
</feature>
<organism evidence="4 5">
    <name type="scientific">Littorina saxatilis</name>
    <dbReference type="NCBI Taxonomy" id="31220"/>
    <lineage>
        <taxon>Eukaryota</taxon>
        <taxon>Metazoa</taxon>
        <taxon>Spiralia</taxon>
        <taxon>Lophotrochozoa</taxon>
        <taxon>Mollusca</taxon>
        <taxon>Gastropoda</taxon>
        <taxon>Caenogastropoda</taxon>
        <taxon>Littorinimorpha</taxon>
        <taxon>Littorinoidea</taxon>
        <taxon>Littorinidae</taxon>
        <taxon>Littorina</taxon>
    </lineage>
</organism>
<evidence type="ECO:0000259" key="3">
    <source>
        <dbReference type="PROSITE" id="PS50086"/>
    </source>
</evidence>
<accession>A0AAN9BBD6</accession>
<dbReference type="Proteomes" id="UP001374579">
    <property type="component" value="Unassembled WGS sequence"/>
</dbReference>
<feature type="compositionally biased region" description="Polar residues" evidence="2">
    <location>
        <begin position="523"/>
        <end position="536"/>
    </location>
</feature>
<dbReference type="SUPFAM" id="SSF47923">
    <property type="entry name" value="Ypt/Rab-GAP domain of gyp1p"/>
    <property type="match status" value="2"/>
</dbReference>
<dbReference type="PANTHER" id="PTHR22957">
    <property type="entry name" value="TBC1 DOMAIN FAMILY MEMBER GTPASE-ACTIVATING PROTEIN"/>
    <property type="match status" value="1"/>
</dbReference>
<proteinExistence type="predicted"/>
<feature type="compositionally biased region" description="Pro residues" evidence="2">
    <location>
        <begin position="828"/>
        <end position="838"/>
    </location>
</feature>
<dbReference type="Gene3D" id="1.10.8.270">
    <property type="entry name" value="putative rabgap domain of human tbc1 domain family member 14 like domains"/>
    <property type="match status" value="1"/>
</dbReference>
<feature type="compositionally biased region" description="Polar residues" evidence="2">
    <location>
        <begin position="717"/>
        <end position="730"/>
    </location>
</feature>
<protein>
    <recommendedName>
        <fullName evidence="3">Rab-GAP TBC domain-containing protein</fullName>
    </recommendedName>
</protein>
<feature type="region of interest" description="Disordered" evidence="2">
    <location>
        <begin position="523"/>
        <end position="633"/>
    </location>
</feature>